<evidence type="ECO:0000313" key="2">
    <source>
        <dbReference type="EMBL" id="GAI83617.1"/>
    </source>
</evidence>
<dbReference type="Pfam" id="PF12728">
    <property type="entry name" value="HTH_17"/>
    <property type="match status" value="1"/>
</dbReference>
<feature type="domain" description="Helix-turn-helix" evidence="1">
    <location>
        <begin position="10"/>
        <end position="59"/>
    </location>
</feature>
<proteinExistence type="predicted"/>
<reference evidence="2" key="1">
    <citation type="journal article" date="2014" name="Front. Microbiol.">
        <title>High frequency of phylogenetically diverse reductive dehalogenase-homologous genes in deep subseafloor sedimentary metagenomes.</title>
        <authorList>
            <person name="Kawai M."/>
            <person name="Futagami T."/>
            <person name="Toyoda A."/>
            <person name="Takaki Y."/>
            <person name="Nishi S."/>
            <person name="Hori S."/>
            <person name="Arai W."/>
            <person name="Tsubouchi T."/>
            <person name="Morono Y."/>
            <person name="Uchiyama I."/>
            <person name="Ito T."/>
            <person name="Fujiyama A."/>
            <person name="Inagaki F."/>
            <person name="Takami H."/>
        </authorList>
    </citation>
    <scope>NUCLEOTIDE SEQUENCE</scope>
    <source>
        <strain evidence="2">Expedition CK06-06</strain>
    </source>
</reference>
<dbReference type="AlphaFoldDB" id="X1RSB3"/>
<protein>
    <recommendedName>
        <fullName evidence="1">Helix-turn-helix domain-containing protein</fullName>
    </recommendedName>
</protein>
<sequence>MTIKINDEVYYSVKDLVDLLSITDMVIRDYLKKGKLKGHKAGKFWYISQKNLKLFLEGNKKRFLGVFQL</sequence>
<evidence type="ECO:0000259" key="1">
    <source>
        <dbReference type="Pfam" id="PF12728"/>
    </source>
</evidence>
<accession>X1RSB3</accession>
<dbReference type="InterPro" id="IPR041657">
    <property type="entry name" value="HTH_17"/>
</dbReference>
<comment type="caution">
    <text evidence="2">The sequence shown here is derived from an EMBL/GenBank/DDBJ whole genome shotgun (WGS) entry which is preliminary data.</text>
</comment>
<gene>
    <name evidence="2" type="ORF">S12H4_12335</name>
</gene>
<dbReference type="EMBL" id="BARW01005821">
    <property type="protein sequence ID" value="GAI83617.1"/>
    <property type="molecule type" value="Genomic_DNA"/>
</dbReference>
<name>X1RSB3_9ZZZZ</name>
<organism evidence="2">
    <name type="scientific">marine sediment metagenome</name>
    <dbReference type="NCBI Taxonomy" id="412755"/>
    <lineage>
        <taxon>unclassified sequences</taxon>
        <taxon>metagenomes</taxon>
        <taxon>ecological metagenomes</taxon>
    </lineage>
</organism>